<evidence type="ECO:0000259" key="3">
    <source>
        <dbReference type="Pfam" id="PF11258"/>
    </source>
</evidence>
<feature type="region of interest" description="Disordered" evidence="1">
    <location>
        <begin position="375"/>
        <end position="412"/>
    </location>
</feature>
<dbReference type="SUPFAM" id="SSF159774">
    <property type="entry name" value="YerB-like"/>
    <property type="match status" value="1"/>
</dbReference>
<dbReference type="Pfam" id="PF11258">
    <property type="entry name" value="DUF3048"/>
    <property type="match status" value="1"/>
</dbReference>
<dbReference type="KEGG" id="tra:Trad_2381"/>
<keyword evidence="2" id="KW-1133">Transmembrane helix</keyword>
<feature type="compositionally biased region" description="Low complexity" evidence="1">
    <location>
        <begin position="71"/>
        <end position="103"/>
    </location>
</feature>
<organism evidence="5 6">
    <name type="scientific">Truepera radiovictrix (strain DSM 17093 / CIP 108686 / LMG 22925 / RQ-24)</name>
    <dbReference type="NCBI Taxonomy" id="649638"/>
    <lineage>
        <taxon>Bacteria</taxon>
        <taxon>Thermotogati</taxon>
        <taxon>Deinococcota</taxon>
        <taxon>Deinococci</taxon>
        <taxon>Trueperales</taxon>
        <taxon>Trueperaceae</taxon>
        <taxon>Truepera</taxon>
    </lineage>
</organism>
<name>D7CT27_TRURR</name>
<dbReference type="AlphaFoldDB" id="D7CT27"/>
<feature type="region of interest" description="Disordered" evidence="1">
    <location>
        <begin position="71"/>
        <end position="178"/>
    </location>
</feature>
<dbReference type="EMBL" id="CP002049">
    <property type="protein sequence ID" value="ADI15490.1"/>
    <property type="molecule type" value="Genomic_DNA"/>
</dbReference>
<dbReference type="InterPro" id="IPR035328">
    <property type="entry name" value="DUF3048_C"/>
</dbReference>
<evidence type="ECO:0000256" key="2">
    <source>
        <dbReference type="SAM" id="Phobius"/>
    </source>
</evidence>
<dbReference type="RefSeq" id="WP_013178853.1">
    <property type="nucleotide sequence ID" value="NC_014221.1"/>
</dbReference>
<dbReference type="Pfam" id="PF17479">
    <property type="entry name" value="DUF3048_C"/>
    <property type="match status" value="1"/>
</dbReference>
<reference evidence="6" key="1">
    <citation type="submission" date="2010-05" db="EMBL/GenBank/DDBJ databases">
        <title>The complete genome of Truepera radiovictris DSM 17093.</title>
        <authorList>
            <consortium name="US DOE Joint Genome Institute (JGI-PGF)"/>
            <person name="Lucas S."/>
            <person name="Copeland A."/>
            <person name="Lapidus A."/>
            <person name="Glavina del Rio T."/>
            <person name="Dalin E."/>
            <person name="Tice H."/>
            <person name="Bruce D."/>
            <person name="Goodwin L."/>
            <person name="Pitluck S."/>
            <person name="Kyrpides N."/>
            <person name="Mavromatis K."/>
            <person name="Ovchinnikova G."/>
            <person name="Munk A.C."/>
            <person name="Detter J.C."/>
            <person name="Han C."/>
            <person name="Tapia R."/>
            <person name="Land M."/>
            <person name="Hauser L."/>
            <person name="Markowitz V."/>
            <person name="Cheng J.-F."/>
            <person name="Hugenholtz P."/>
            <person name="Woyke T."/>
            <person name="Wu D."/>
            <person name="Tindall B."/>
            <person name="Pomrenke H.G."/>
            <person name="Brambilla E."/>
            <person name="Klenk H.-P."/>
            <person name="Eisen J.A."/>
        </authorList>
    </citation>
    <scope>NUCLEOTIDE SEQUENCE [LARGE SCALE GENOMIC DNA]</scope>
    <source>
        <strain evidence="6">DSM 17093 / CIP 108686 / LMG 22925 / RQ-24</strain>
    </source>
</reference>
<evidence type="ECO:0000256" key="1">
    <source>
        <dbReference type="SAM" id="MobiDB-lite"/>
    </source>
</evidence>
<gene>
    <name evidence="5" type="ordered locus">Trad_2381</name>
</gene>
<proteinExistence type="predicted"/>
<dbReference type="HOGENOM" id="CLU_407579_0_0_0"/>
<protein>
    <recommendedName>
        <fullName evidence="7">DUF3048 domain-containing protein</fullName>
    </recommendedName>
</protein>
<keyword evidence="2" id="KW-0472">Membrane</keyword>
<dbReference type="Gene3D" id="3.50.90.10">
    <property type="entry name" value="YerB-like"/>
    <property type="match status" value="1"/>
</dbReference>
<evidence type="ECO:0000313" key="5">
    <source>
        <dbReference type="EMBL" id="ADI15490.1"/>
    </source>
</evidence>
<dbReference type="STRING" id="649638.Trad_2381"/>
<dbReference type="InterPro" id="IPR023158">
    <property type="entry name" value="YerB-like_sf"/>
</dbReference>
<dbReference type="eggNOG" id="COG1470">
    <property type="taxonomic scope" value="Bacteria"/>
</dbReference>
<feature type="transmembrane region" description="Helical" evidence="2">
    <location>
        <begin position="31"/>
        <end position="51"/>
    </location>
</feature>
<dbReference type="OrthoDB" id="9779102at2"/>
<feature type="domain" description="DUF3048" evidence="3">
    <location>
        <begin position="424"/>
        <end position="546"/>
    </location>
</feature>
<keyword evidence="6" id="KW-1185">Reference proteome</keyword>
<sequence length="690" mass="70589">MQRPSRHRVLVKRARRDDRLPLWRDPERRRALLLSLLLHLAALLGVTWFYVGPRPDERVVVLELAPPEEASAAVDAPSVDAPAPQAPRPEVAAETAGEATLALPTPPEGALERAPEAASEALPERTAAPPPAAPAEAVDAPAPPPSAPAPEVVAPEPPTPSLAEALPQLPARPPSTTLPEIAAPEIAPQPLAEAIDLPRPNPEVSVAPARLITATPQVELAEAVAVPQPEVRAEVASRAVPQPAAAAEVAAADPLPEPEVQVSVASRALPQPAVSATVAEADPVPLPSVTAEVPARAVPQPAASATVAEAAPLPQPAVGAAVSLPTAVPQPEVSVALPAERPLAVAPSAVLAETLPLELPEVSVAVAPSAAQAPEPAAGAAPATTQAQADEAAQAGAQGAAAAPDGAEAAGAQAPQTFNATLLQPLAVLLDNTDAGYPQMGLQEATAVFEMPVEGGLTRLMSVYTQGEPAQVGPIRSARDYFLEAALRMNGTLVHVGGAPSTVSRIASQEIPTVDALAQGELFAQAPGRDAPYSTFAAGTDLRSAVGRLPGRPVSGLVFQPAADAPEAAEVTVAFSAVYSSGFRYVSEVDQYRWVRSGEDAADAAGNAVVVDAVVVAEVTAFPFPNDPEDRLYLPYEGGAATLYVRGRAVPGRWTPAGGFQFVTAAGEVVDLTPFRHWIVFAPEGAAAAP</sequence>
<reference evidence="5 6" key="2">
    <citation type="journal article" date="2011" name="Stand. Genomic Sci.">
        <title>Complete genome sequence of Truepera radiovictrix type strain (RQ-24).</title>
        <authorList>
            <person name="Ivanova N."/>
            <person name="Rohde C."/>
            <person name="Munk C."/>
            <person name="Nolan M."/>
            <person name="Lucas S."/>
            <person name="Del Rio T.G."/>
            <person name="Tice H."/>
            <person name="Deshpande S."/>
            <person name="Cheng J.F."/>
            <person name="Tapia R."/>
            <person name="Han C."/>
            <person name="Goodwin L."/>
            <person name="Pitluck S."/>
            <person name="Liolios K."/>
            <person name="Mavromatis K."/>
            <person name="Mikhailova N."/>
            <person name="Pati A."/>
            <person name="Chen A."/>
            <person name="Palaniappan K."/>
            <person name="Land M."/>
            <person name="Hauser L."/>
            <person name="Chang Y.J."/>
            <person name="Jeffries C.D."/>
            <person name="Brambilla E."/>
            <person name="Rohde M."/>
            <person name="Goker M."/>
            <person name="Tindall B.J."/>
            <person name="Woyke T."/>
            <person name="Bristow J."/>
            <person name="Eisen J.A."/>
            <person name="Markowitz V."/>
            <person name="Hugenholtz P."/>
            <person name="Kyrpides N.C."/>
            <person name="Klenk H.P."/>
            <person name="Lapidus A."/>
        </authorList>
    </citation>
    <scope>NUCLEOTIDE SEQUENCE [LARGE SCALE GENOMIC DNA]</scope>
    <source>
        <strain evidence="6">DSM 17093 / CIP 108686 / LMG 22925 / RQ-24</strain>
    </source>
</reference>
<evidence type="ECO:0000313" key="6">
    <source>
        <dbReference type="Proteomes" id="UP000000379"/>
    </source>
</evidence>
<feature type="domain" description="DUF3048" evidence="4">
    <location>
        <begin position="571"/>
        <end position="679"/>
    </location>
</feature>
<accession>D7CT27</accession>
<keyword evidence="2" id="KW-0812">Transmembrane</keyword>
<evidence type="ECO:0008006" key="7">
    <source>
        <dbReference type="Google" id="ProtNLM"/>
    </source>
</evidence>
<dbReference type="Proteomes" id="UP000000379">
    <property type="component" value="Chromosome"/>
</dbReference>
<dbReference type="InterPro" id="IPR021416">
    <property type="entry name" value="DUF3048_N"/>
</dbReference>
<evidence type="ECO:0000259" key="4">
    <source>
        <dbReference type="Pfam" id="PF17479"/>
    </source>
</evidence>